<dbReference type="InterPro" id="IPR001394">
    <property type="entry name" value="Peptidase_C19_UCH"/>
</dbReference>
<gene>
    <name evidence="6" type="primary">RvY_13700-1</name>
    <name evidence="6" type="synonym">RvY_13700.1</name>
    <name evidence="6" type="ORF">RvY_13700</name>
</gene>
<dbReference type="GO" id="GO:0046872">
    <property type="term" value="F:metal ion binding"/>
    <property type="evidence" value="ECO:0007669"/>
    <property type="project" value="UniProtKB-KW"/>
</dbReference>
<dbReference type="STRING" id="947166.A0A1D1VU03"/>
<dbReference type="Proteomes" id="UP000186922">
    <property type="component" value="Unassembled WGS sequence"/>
</dbReference>
<evidence type="ECO:0000313" key="7">
    <source>
        <dbReference type="Proteomes" id="UP000186922"/>
    </source>
</evidence>
<dbReference type="InterPro" id="IPR038765">
    <property type="entry name" value="Papain-like_cys_pep_sf"/>
</dbReference>
<dbReference type="EMBL" id="BDGG01000009">
    <property type="protein sequence ID" value="GAV03248.1"/>
    <property type="molecule type" value="Genomic_DNA"/>
</dbReference>
<protein>
    <recommendedName>
        <fullName evidence="3">Ubiquitin carboxyl-terminal hydrolase</fullName>
        <ecNumber evidence="3">3.4.19.12</ecNumber>
    </recommendedName>
</protein>
<keyword evidence="3" id="KW-0378">Hydrolase</keyword>
<dbReference type="PANTHER" id="PTHR21646">
    <property type="entry name" value="UBIQUITIN CARBOXYL-TERMINAL HYDROLASE"/>
    <property type="match status" value="1"/>
</dbReference>
<dbReference type="SUPFAM" id="SSF54001">
    <property type="entry name" value="Cysteine proteinases"/>
    <property type="match status" value="1"/>
</dbReference>
<dbReference type="Pfam" id="PF00443">
    <property type="entry name" value="UCH"/>
    <property type="match status" value="1"/>
</dbReference>
<dbReference type="PROSITE" id="PS00202">
    <property type="entry name" value="RUBREDOXIN"/>
    <property type="match status" value="1"/>
</dbReference>
<evidence type="ECO:0000313" key="6">
    <source>
        <dbReference type="EMBL" id="GAV03248.1"/>
    </source>
</evidence>
<dbReference type="GO" id="GO:0006508">
    <property type="term" value="P:proteolysis"/>
    <property type="evidence" value="ECO:0007669"/>
    <property type="project" value="UniProtKB-KW"/>
</dbReference>
<keyword evidence="7" id="KW-1185">Reference proteome</keyword>
<dbReference type="InterPro" id="IPR028889">
    <property type="entry name" value="USP"/>
</dbReference>
<evidence type="ECO:0000256" key="4">
    <source>
        <dbReference type="SAM" id="MobiDB-lite"/>
    </source>
</evidence>
<dbReference type="CDD" id="cd02674">
    <property type="entry name" value="Peptidase_C19R"/>
    <property type="match status" value="1"/>
</dbReference>
<feature type="compositionally biased region" description="Basic and acidic residues" evidence="4">
    <location>
        <begin position="62"/>
        <end position="78"/>
    </location>
</feature>
<dbReference type="PROSITE" id="PS00972">
    <property type="entry name" value="USP_1"/>
    <property type="match status" value="1"/>
</dbReference>
<reference evidence="6 7" key="1">
    <citation type="journal article" date="2016" name="Nat. Commun.">
        <title>Extremotolerant tardigrade genome and improved radiotolerance of human cultured cells by tardigrade-unique protein.</title>
        <authorList>
            <person name="Hashimoto T."/>
            <person name="Horikawa D.D."/>
            <person name="Saito Y."/>
            <person name="Kuwahara H."/>
            <person name="Kozuka-Hata H."/>
            <person name="Shin-I T."/>
            <person name="Minakuchi Y."/>
            <person name="Ohishi K."/>
            <person name="Motoyama A."/>
            <person name="Aizu T."/>
            <person name="Enomoto A."/>
            <person name="Kondo K."/>
            <person name="Tanaka S."/>
            <person name="Hara Y."/>
            <person name="Koshikawa S."/>
            <person name="Sagara H."/>
            <person name="Miura T."/>
            <person name="Yokobori S."/>
            <person name="Miyagawa K."/>
            <person name="Suzuki Y."/>
            <person name="Kubo T."/>
            <person name="Oyama M."/>
            <person name="Kohara Y."/>
            <person name="Fujiyama A."/>
            <person name="Arakawa K."/>
            <person name="Katayama T."/>
            <person name="Toyoda A."/>
            <person name="Kunieda T."/>
        </authorList>
    </citation>
    <scope>NUCLEOTIDE SEQUENCE [LARGE SCALE GENOMIC DNA]</scope>
    <source>
        <strain evidence="6 7">YOKOZUNA-1</strain>
    </source>
</reference>
<evidence type="ECO:0000256" key="1">
    <source>
        <dbReference type="ARBA" id="ARBA00000707"/>
    </source>
</evidence>
<feature type="region of interest" description="Disordered" evidence="4">
    <location>
        <begin position="840"/>
        <end position="861"/>
    </location>
</feature>
<feature type="domain" description="USP" evidence="5">
    <location>
        <begin position="134"/>
        <end position="728"/>
    </location>
</feature>
<proteinExistence type="inferred from homology"/>
<dbReference type="InterPro" id="IPR018527">
    <property type="entry name" value="Rubredoxin_Fe_BS"/>
</dbReference>
<dbReference type="EC" id="3.4.19.12" evidence="3"/>
<feature type="region of interest" description="Disordered" evidence="4">
    <location>
        <begin position="1"/>
        <end position="85"/>
    </location>
</feature>
<dbReference type="InterPro" id="IPR018200">
    <property type="entry name" value="USP_CS"/>
</dbReference>
<dbReference type="PROSITE" id="PS50235">
    <property type="entry name" value="USP_3"/>
    <property type="match status" value="1"/>
</dbReference>
<accession>A0A1D1VU03</accession>
<dbReference type="PROSITE" id="PS00973">
    <property type="entry name" value="USP_2"/>
    <property type="match status" value="1"/>
</dbReference>
<keyword evidence="3" id="KW-0833">Ubl conjugation pathway</keyword>
<evidence type="ECO:0000259" key="5">
    <source>
        <dbReference type="PROSITE" id="PS50235"/>
    </source>
</evidence>
<comment type="catalytic activity">
    <reaction evidence="1 3">
        <text>Thiol-dependent hydrolysis of ester, thioester, amide, peptide and isopeptide bonds formed by the C-terminal Gly of ubiquitin (a 76-residue protein attached to proteins as an intracellular targeting signal).</text>
        <dbReference type="EC" id="3.4.19.12"/>
    </reaction>
</comment>
<feature type="compositionally biased region" description="Polar residues" evidence="4">
    <location>
        <begin position="764"/>
        <end position="773"/>
    </location>
</feature>
<dbReference type="InterPro" id="IPR050185">
    <property type="entry name" value="Ub_carboxyl-term_hydrolase"/>
</dbReference>
<dbReference type="GO" id="GO:0004843">
    <property type="term" value="F:cysteine-type deubiquitinase activity"/>
    <property type="evidence" value="ECO:0007669"/>
    <property type="project" value="UniProtKB-UniRule"/>
</dbReference>
<feature type="region of interest" description="Disordered" evidence="4">
    <location>
        <begin position="753"/>
        <end position="773"/>
    </location>
</feature>
<dbReference type="PANTHER" id="PTHR21646:SF14">
    <property type="entry name" value="FI05488P"/>
    <property type="match status" value="1"/>
</dbReference>
<evidence type="ECO:0000256" key="3">
    <source>
        <dbReference type="RuleBase" id="RU366025"/>
    </source>
</evidence>
<sequence length="889" mass="100845">MTDARPPVHRVSEALYDQFGDRDGRKDKRRPSFTLPRSFSALRLKPENSNPALQEDIQNFPKESRESSVSRMDNDSKNSVKLRRKSSFKNMIDRFRRYKSTESLGVNRSQNRTPVPITPNYPEEAPGRIVVPVMGLQNHGNSCYINAVLQCLNNTAQLYEFFISGKYRRELQKRNRDNSKKFGTNGELTKACGTLIQSLGGSTYGPEVSNALITTVSKYWSQFNDGGEQDAQEFLIWLLDKIHEDLNKKRRKKLKVRKSHKPDDFLAATIEGAGGSSYISRLYHALFRSSLTCRECGQQSNTFDPFTCLSVPLPQIDIRALFVSVVFADSPPRSIVRYGFSTSLDSSVKDVKELVSKKVHIRLEDLLLLELNEEGFQKTLSDESDTDVLQELGYLFAVELPKDALSNNETELHVVLLHVINDDKKITRISGPKILQVTREIGYIELEDKIIANLDTAPGTRVPSFKIHLVERNAYLDVTLEHPLYTDAIEECLSFCTASGPKHLKLYVEWKPEDAEYVQKSLIAEKFFDDGSVQETLNIPEVSKKTTLTECMDLFMQEEKVGLDEQWECPNCGALQVGITKRGTLWTLPEILVIHLKRFRQSATSRFKLTTMVDFPLEHLNMARYMTQDKDLDWKSRGKNGYSYKSSWFPWPSKPRKAPDFQMNQTTSYSLFGVVNHHGRLNSGHYTSYCRHPADGAWYLYDDTRVKTVDNRAEIVTKDAYILFYQREPLNVYPSLYYNDFGTSSHSMFELRTPTPRPFRSTEDLSSNNDYQSESSFARKAPAYASLPRLPKASSVNVHRPERLAATSSALTIATNGGQEKQKEYVYERAATVASIDTASSSSPLVSSSGDMVPNGTAKHPDDIAYNKALASQPQLVGYRQRSVQESCV</sequence>
<keyword evidence="2" id="KW-0479">Metal-binding</keyword>
<organism evidence="6 7">
    <name type="scientific">Ramazzottius varieornatus</name>
    <name type="common">Water bear</name>
    <name type="synonym">Tardigrade</name>
    <dbReference type="NCBI Taxonomy" id="947166"/>
    <lineage>
        <taxon>Eukaryota</taxon>
        <taxon>Metazoa</taxon>
        <taxon>Ecdysozoa</taxon>
        <taxon>Tardigrada</taxon>
        <taxon>Eutardigrada</taxon>
        <taxon>Parachela</taxon>
        <taxon>Hypsibioidea</taxon>
        <taxon>Ramazzottiidae</taxon>
        <taxon>Ramazzottius</taxon>
    </lineage>
</organism>
<keyword evidence="3" id="KW-0788">Thiol protease</keyword>
<comment type="similarity">
    <text evidence="3">Belongs to the peptidase C19 family.</text>
</comment>
<dbReference type="Gene3D" id="3.90.70.10">
    <property type="entry name" value="Cysteine proteinases"/>
    <property type="match status" value="2"/>
</dbReference>
<feature type="compositionally biased region" description="Low complexity" evidence="4">
    <location>
        <begin position="840"/>
        <end position="849"/>
    </location>
</feature>
<keyword evidence="3" id="KW-0645">Protease</keyword>
<dbReference type="AlphaFoldDB" id="A0A1D1VU03"/>
<name>A0A1D1VU03_RAMVA</name>
<comment type="caution">
    <text evidence="6">The sequence shown here is derived from an EMBL/GenBank/DDBJ whole genome shotgun (WGS) entry which is preliminary data.</text>
</comment>
<evidence type="ECO:0000256" key="2">
    <source>
        <dbReference type="ARBA" id="ARBA00022723"/>
    </source>
</evidence>
<dbReference type="GO" id="GO:0016579">
    <property type="term" value="P:protein deubiquitination"/>
    <property type="evidence" value="ECO:0007669"/>
    <property type="project" value="InterPro"/>
</dbReference>
<dbReference type="OrthoDB" id="292964at2759"/>